<protein>
    <submittedName>
        <fullName evidence="3">Unannotated protein</fullName>
    </submittedName>
</protein>
<dbReference type="GO" id="GO:0003677">
    <property type="term" value="F:DNA binding"/>
    <property type="evidence" value="ECO:0007669"/>
    <property type="project" value="UniProtKB-KW"/>
</dbReference>
<gene>
    <name evidence="3" type="ORF">UFOPK2683_01698</name>
    <name evidence="4" type="ORF">UFOPK3605_00008</name>
    <name evidence="5" type="ORF">UFOPK3897_00012</name>
    <name evidence="6" type="ORF">UFOPK4121_00147</name>
</gene>
<dbReference type="EMBL" id="CAFBMM010000001">
    <property type="protein sequence ID" value="CAB4892832.1"/>
    <property type="molecule type" value="Genomic_DNA"/>
</dbReference>
<name>A0A6J6STU7_9ZZZZ</name>
<dbReference type="EMBL" id="CAFBPQ010000001">
    <property type="protein sequence ID" value="CAB5012654.1"/>
    <property type="molecule type" value="Genomic_DNA"/>
</dbReference>
<dbReference type="InterPro" id="IPR050624">
    <property type="entry name" value="HTH-type_Tx_Regulator"/>
</dbReference>
<dbReference type="Gene3D" id="1.10.357.10">
    <property type="entry name" value="Tetracycline Repressor, domain 2"/>
    <property type="match status" value="1"/>
</dbReference>
<dbReference type="PRINTS" id="PR00455">
    <property type="entry name" value="HTHTETR"/>
</dbReference>
<dbReference type="PANTHER" id="PTHR43479:SF11">
    <property type="entry name" value="ACREF_ENVCD OPERON REPRESSOR-RELATED"/>
    <property type="match status" value="1"/>
</dbReference>
<sequence>MVNPSRKSDLTQSIAKAEVIKVDPASGAPSSGRALRAQGRRTMQRLLDAGLKVFAKRGYHAARVDDIVKAAKTSHGTFYLYFTNKEDLLRVLAVDCAEELIALSSTLGAVSRDQKGWDELRSFLGNFTKTYQRYGPVIRAWMENQVQDSEIDRLGVKAFTAVGDVLGRRMKEAGVDYTVSETVTVAAFMAMLERVSYGVASGRIIEDEDLLIDTMTSIAHRGFFGASAILD</sequence>
<evidence type="ECO:0000313" key="3">
    <source>
        <dbReference type="EMBL" id="CAB4737977.1"/>
    </source>
</evidence>
<reference evidence="3" key="1">
    <citation type="submission" date="2020-05" db="EMBL/GenBank/DDBJ databases">
        <authorList>
            <person name="Chiriac C."/>
            <person name="Salcher M."/>
            <person name="Ghai R."/>
            <person name="Kavagutti S V."/>
        </authorList>
    </citation>
    <scope>NUCLEOTIDE SEQUENCE</scope>
</reference>
<keyword evidence="1" id="KW-0238">DNA-binding</keyword>
<dbReference type="EMBL" id="CAEZYK010000164">
    <property type="protein sequence ID" value="CAB4737977.1"/>
    <property type="molecule type" value="Genomic_DNA"/>
</dbReference>
<dbReference type="AlphaFoldDB" id="A0A6J6STU7"/>
<organism evidence="3">
    <name type="scientific">freshwater metagenome</name>
    <dbReference type="NCBI Taxonomy" id="449393"/>
    <lineage>
        <taxon>unclassified sequences</taxon>
        <taxon>metagenomes</taxon>
        <taxon>ecological metagenomes</taxon>
    </lineage>
</organism>
<dbReference type="Gene3D" id="1.10.10.60">
    <property type="entry name" value="Homeodomain-like"/>
    <property type="match status" value="1"/>
</dbReference>
<evidence type="ECO:0000313" key="5">
    <source>
        <dbReference type="EMBL" id="CAB4967825.1"/>
    </source>
</evidence>
<dbReference type="EMBL" id="CAFBOF010000001">
    <property type="protein sequence ID" value="CAB4967825.1"/>
    <property type="molecule type" value="Genomic_DNA"/>
</dbReference>
<dbReference type="InterPro" id="IPR001647">
    <property type="entry name" value="HTH_TetR"/>
</dbReference>
<evidence type="ECO:0000259" key="2">
    <source>
        <dbReference type="PROSITE" id="PS50977"/>
    </source>
</evidence>
<dbReference type="PROSITE" id="PS50977">
    <property type="entry name" value="HTH_TETR_2"/>
    <property type="match status" value="1"/>
</dbReference>
<dbReference type="InterPro" id="IPR009057">
    <property type="entry name" value="Homeodomain-like_sf"/>
</dbReference>
<accession>A0A6J6STU7</accession>
<evidence type="ECO:0000256" key="1">
    <source>
        <dbReference type="ARBA" id="ARBA00023125"/>
    </source>
</evidence>
<evidence type="ECO:0000313" key="4">
    <source>
        <dbReference type="EMBL" id="CAB4892832.1"/>
    </source>
</evidence>
<dbReference type="SUPFAM" id="SSF46689">
    <property type="entry name" value="Homeodomain-like"/>
    <property type="match status" value="1"/>
</dbReference>
<dbReference type="Pfam" id="PF00440">
    <property type="entry name" value="TetR_N"/>
    <property type="match status" value="1"/>
</dbReference>
<proteinExistence type="predicted"/>
<feature type="domain" description="HTH tetR-type" evidence="2">
    <location>
        <begin position="40"/>
        <end position="100"/>
    </location>
</feature>
<evidence type="ECO:0000313" key="6">
    <source>
        <dbReference type="EMBL" id="CAB5012654.1"/>
    </source>
</evidence>
<dbReference type="PANTHER" id="PTHR43479">
    <property type="entry name" value="ACREF/ENVCD OPERON REPRESSOR-RELATED"/>
    <property type="match status" value="1"/>
</dbReference>